<sequence length="148" mass="16480">MIKSLVKILVKLFEAKLEKAGIETAILKNRNYFVEAKKIWSALDENERISKTIEEKMASKIDQFNAAVLKKFPELSQKDIDDLRQAIAGTVNAGKEAVLDNSTIIKQLQESNAKLQTENASLKDQLNKFQSLAAATVNTDAETQRVTA</sequence>
<gene>
    <name evidence="2" type="ORF">B0H41_001773</name>
</gene>
<evidence type="ECO:0000313" key="3">
    <source>
        <dbReference type="Proteomes" id="UP001193748"/>
    </source>
</evidence>
<name>A0AAX0AZP7_CLOBE</name>
<keyword evidence="1" id="KW-0175">Coiled coil</keyword>
<dbReference type="RefSeq" id="WP_173710657.1">
    <property type="nucleotide sequence ID" value="NZ_JABSWW010000001.1"/>
</dbReference>
<dbReference type="EMBL" id="JABSWW010000001">
    <property type="protein sequence ID" value="NRT88094.1"/>
    <property type="molecule type" value="Genomic_DNA"/>
</dbReference>
<evidence type="ECO:0000313" key="2">
    <source>
        <dbReference type="EMBL" id="NRT88094.1"/>
    </source>
</evidence>
<proteinExistence type="predicted"/>
<protein>
    <submittedName>
        <fullName evidence="2">Phage terminase Nu1 subunit (DNA packaging protein)</fullName>
    </submittedName>
</protein>
<reference evidence="2" key="2">
    <citation type="journal article" date="2022" name="Nat. Biotechnol.">
        <title>Carbon-negative production of acetone and isopropanol by gas fermentation at industrial pilot scale.</title>
        <authorList>
            <person name="Liew F.E."/>
            <person name="Nogle R."/>
            <person name="Abdalla T."/>
            <person name="Rasor B.J."/>
            <person name="Canter C."/>
            <person name="Jensen R.O."/>
            <person name="Wang L."/>
            <person name="Strutz J."/>
            <person name="Chirania P."/>
            <person name="De Tissera S."/>
            <person name="Mueller A.P."/>
            <person name="Ruan Z."/>
            <person name="Gao A."/>
            <person name="Tran L."/>
            <person name="Engle N.L."/>
            <person name="Bromley J.C."/>
            <person name="Daniell J."/>
            <person name="Conrado R."/>
            <person name="Tschaplinski T.J."/>
            <person name="Giannone R.J."/>
            <person name="Hettich R.L."/>
            <person name="Karim A.S."/>
            <person name="Simpson S.D."/>
            <person name="Brown S.D."/>
            <person name="Leang C."/>
            <person name="Jewett M.C."/>
            <person name="Kopke M."/>
        </authorList>
    </citation>
    <scope>NUCLEOTIDE SEQUENCE</scope>
    <source>
        <strain evidence="2">DJ080</strain>
    </source>
</reference>
<accession>A0AAX0AZP7</accession>
<dbReference type="AlphaFoldDB" id="A0AAX0AZP7"/>
<organism evidence="2 3">
    <name type="scientific">Clostridium beijerinckii</name>
    <name type="common">Clostridium MP</name>
    <dbReference type="NCBI Taxonomy" id="1520"/>
    <lineage>
        <taxon>Bacteria</taxon>
        <taxon>Bacillati</taxon>
        <taxon>Bacillota</taxon>
        <taxon>Clostridia</taxon>
        <taxon>Eubacteriales</taxon>
        <taxon>Clostridiaceae</taxon>
        <taxon>Clostridium</taxon>
    </lineage>
</organism>
<dbReference type="Proteomes" id="UP001193748">
    <property type="component" value="Unassembled WGS sequence"/>
</dbReference>
<feature type="coiled-coil region" evidence="1">
    <location>
        <begin position="105"/>
        <end position="132"/>
    </location>
</feature>
<reference evidence="2" key="1">
    <citation type="submission" date="2020-05" db="EMBL/GenBank/DDBJ databases">
        <authorList>
            <person name="Brown S."/>
            <person name="Huntemann M."/>
            <person name="Clum A."/>
            <person name="Spunde A."/>
            <person name="Palaniappan K."/>
            <person name="Ritter S."/>
            <person name="Mikhailova N."/>
            <person name="Chen I.-M."/>
            <person name="Stamatis D."/>
            <person name="Reddy T."/>
            <person name="O'Malley R."/>
            <person name="Daum C."/>
            <person name="Shapiro N."/>
            <person name="Ivanova N."/>
            <person name="Kyrpides N."/>
            <person name="Woyke T."/>
        </authorList>
    </citation>
    <scope>NUCLEOTIDE SEQUENCE</scope>
    <source>
        <strain evidence="2">DJ080</strain>
    </source>
</reference>
<evidence type="ECO:0000256" key="1">
    <source>
        <dbReference type="SAM" id="Coils"/>
    </source>
</evidence>
<comment type="caution">
    <text evidence="2">The sequence shown here is derived from an EMBL/GenBank/DDBJ whole genome shotgun (WGS) entry which is preliminary data.</text>
</comment>